<accession>A0ABZ1VMS9</accession>
<organism evidence="2 3">
    <name type="scientific">Streptomyces caniferus</name>
    <dbReference type="NCBI Taxonomy" id="285557"/>
    <lineage>
        <taxon>Bacteria</taxon>
        <taxon>Bacillati</taxon>
        <taxon>Actinomycetota</taxon>
        <taxon>Actinomycetes</taxon>
        <taxon>Kitasatosporales</taxon>
        <taxon>Streptomycetaceae</taxon>
        <taxon>Streptomyces</taxon>
    </lineage>
</organism>
<dbReference type="Proteomes" id="UP001432292">
    <property type="component" value="Chromosome"/>
</dbReference>
<evidence type="ECO:0008006" key="4">
    <source>
        <dbReference type="Google" id="ProtNLM"/>
    </source>
</evidence>
<feature type="region of interest" description="Disordered" evidence="1">
    <location>
        <begin position="42"/>
        <end position="64"/>
    </location>
</feature>
<reference evidence="2" key="1">
    <citation type="submission" date="2022-10" db="EMBL/GenBank/DDBJ databases">
        <title>The complete genomes of actinobacterial strains from the NBC collection.</title>
        <authorList>
            <person name="Joergensen T.S."/>
            <person name="Alvarez Arevalo M."/>
            <person name="Sterndorff E.B."/>
            <person name="Faurdal D."/>
            <person name="Vuksanovic O."/>
            <person name="Mourched A.-S."/>
            <person name="Charusanti P."/>
            <person name="Shaw S."/>
            <person name="Blin K."/>
            <person name="Weber T."/>
        </authorList>
    </citation>
    <scope>NUCLEOTIDE SEQUENCE</scope>
    <source>
        <strain evidence="2">NBC_01256</strain>
    </source>
</reference>
<name>A0ABZ1VMS9_9ACTN</name>
<proteinExistence type="predicted"/>
<evidence type="ECO:0000313" key="2">
    <source>
        <dbReference type="EMBL" id="WUS24625.1"/>
    </source>
</evidence>
<keyword evidence="3" id="KW-1185">Reference proteome</keyword>
<evidence type="ECO:0000313" key="3">
    <source>
        <dbReference type="Proteomes" id="UP001432292"/>
    </source>
</evidence>
<feature type="compositionally biased region" description="Basic and acidic residues" evidence="1">
    <location>
        <begin position="44"/>
        <end position="56"/>
    </location>
</feature>
<evidence type="ECO:0000256" key="1">
    <source>
        <dbReference type="SAM" id="MobiDB-lite"/>
    </source>
</evidence>
<sequence>MSIDPEILRIAREVSQAAEESGPANVNAGVRYGGQSVVNISHGGDYHEGDYAEHVYGDQSNRRR</sequence>
<dbReference type="RefSeq" id="WP_329128340.1">
    <property type="nucleotide sequence ID" value="NZ_CP108473.1"/>
</dbReference>
<gene>
    <name evidence="2" type="ORF">OG727_21390</name>
</gene>
<dbReference type="EMBL" id="CP108473">
    <property type="protein sequence ID" value="WUS24625.1"/>
    <property type="molecule type" value="Genomic_DNA"/>
</dbReference>
<protein>
    <recommendedName>
        <fullName evidence="4">CMP/dCMP-type deaminase domain-containing protein</fullName>
    </recommendedName>
</protein>